<keyword evidence="6 7" id="KW-0472">Membrane</keyword>
<evidence type="ECO:0000256" key="7">
    <source>
        <dbReference type="SAM" id="Phobius"/>
    </source>
</evidence>
<dbReference type="PANTHER" id="PTHR32322:SF18">
    <property type="entry name" value="S-ADENOSYLMETHIONINE_S-ADENOSYLHOMOCYSTEINE TRANSPORTER"/>
    <property type="match status" value="1"/>
</dbReference>
<feature type="domain" description="EamA" evidence="8">
    <location>
        <begin position="146"/>
        <end position="274"/>
    </location>
</feature>
<feature type="transmembrane region" description="Helical" evidence="7">
    <location>
        <begin position="32"/>
        <end position="49"/>
    </location>
</feature>
<keyword evidence="4 7" id="KW-0812">Transmembrane</keyword>
<comment type="subcellular location">
    <subcellularLocation>
        <location evidence="1">Cell membrane</location>
        <topology evidence="1">Multi-pass membrane protein</topology>
    </subcellularLocation>
</comment>
<dbReference type="Pfam" id="PF00892">
    <property type="entry name" value="EamA"/>
    <property type="match status" value="2"/>
</dbReference>
<evidence type="ECO:0000256" key="5">
    <source>
        <dbReference type="ARBA" id="ARBA00022989"/>
    </source>
</evidence>
<evidence type="ECO:0000259" key="8">
    <source>
        <dbReference type="Pfam" id="PF00892"/>
    </source>
</evidence>
<evidence type="ECO:0000256" key="6">
    <source>
        <dbReference type="ARBA" id="ARBA00023136"/>
    </source>
</evidence>
<dbReference type="InterPro" id="IPR050638">
    <property type="entry name" value="AA-Vitamin_Transporters"/>
</dbReference>
<feature type="domain" description="EamA" evidence="8">
    <location>
        <begin position="3"/>
        <end position="130"/>
    </location>
</feature>
<proteinExistence type="inferred from homology"/>
<keyword evidence="10" id="KW-1185">Reference proteome</keyword>
<feature type="transmembrane region" description="Helical" evidence="7">
    <location>
        <begin position="231"/>
        <end position="251"/>
    </location>
</feature>
<name>A0ABY4CPE2_9BACL</name>
<evidence type="ECO:0000256" key="4">
    <source>
        <dbReference type="ARBA" id="ARBA00022692"/>
    </source>
</evidence>
<feature type="transmembrane region" description="Helical" evidence="7">
    <location>
        <begin position="207"/>
        <end position="225"/>
    </location>
</feature>
<feature type="transmembrane region" description="Helical" evidence="7">
    <location>
        <begin position="176"/>
        <end position="195"/>
    </location>
</feature>
<feature type="transmembrane region" description="Helical" evidence="7">
    <location>
        <begin position="99"/>
        <end position="129"/>
    </location>
</feature>
<comment type="similarity">
    <text evidence="2">Belongs to the EamA transporter family.</text>
</comment>
<dbReference type="Proteomes" id="UP000830167">
    <property type="component" value="Chromosome"/>
</dbReference>
<feature type="transmembrane region" description="Helical" evidence="7">
    <location>
        <begin position="61"/>
        <end position="79"/>
    </location>
</feature>
<keyword evidence="5 7" id="KW-1133">Transmembrane helix</keyword>
<accession>A0ABY4CPE2</accession>
<reference evidence="9" key="1">
    <citation type="submission" date="2021-12" db="EMBL/GenBank/DDBJ databases">
        <title>Alicyclobacillaceae gen. nov., sp. nov., isolated from chalcocite enrichment system.</title>
        <authorList>
            <person name="Jiang Z."/>
        </authorList>
    </citation>
    <scope>NUCLEOTIDE SEQUENCE</scope>
    <source>
        <strain evidence="9">MYW30-H2</strain>
    </source>
</reference>
<feature type="transmembrane region" description="Helical" evidence="7">
    <location>
        <begin position="149"/>
        <end position="170"/>
    </location>
</feature>
<dbReference type="InterPro" id="IPR000620">
    <property type="entry name" value="EamA_dom"/>
</dbReference>
<evidence type="ECO:0000256" key="2">
    <source>
        <dbReference type="ARBA" id="ARBA00007362"/>
    </source>
</evidence>
<dbReference type="InterPro" id="IPR037185">
    <property type="entry name" value="EmrE-like"/>
</dbReference>
<dbReference type="SUPFAM" id="SSF103481">
    <property type="entry name" value="Multidrug resistance efflux transporter EmrE"/>
    <property type="match status" value="2"/>
</dbReference>
<evidence type="ECO:0000313" key="9">
    <source>
        <dbReference type="EMBL" id="UOF91312.1"/>
    </source>
</evidence>
<gene>
    <name evidence="9" type="ORF">LSG31_03375</name>
</gene>
<sequence>MFVLSLISSLLNAVNAIYAKKIILDIRDNNSFMVITFAIVAVLLGVSMPWEYSFHVTLHSLLLLILVIALDTTANVLFFKTMERIEVSILAAYSALTPLFTYVVDSFFVGFDLHILISVVIIVCGIYLLNIKGKNPLTPLIELKNPGNLLGLATAMVYGVSMVPTQQLLLHDINPPTMYMFRASGIALVIFLLYRPKLWFPRQMAHLSLRSLSVIGQWLCLFTALRLANGTLVVALSYTSPLFAIFLARFIFQEKITWGKIAASTITILGILSIRLL</sequence>
<dbReference type="RefSeq" id="WP_347438001.1">
    <property type="nucleotide sequence ID" value="NZ_CP089291.1"/>
</dbReference>
<evidence type="ECO:0000256" key="1">
    <source>
        <dbReference type="ARBA" id="ARBA00004651"/>
    </source>
</evidence>
<keyword evidence="3" id="KW-1003">Cell membrane</keyword>
<dbReference type="EMBL" id="CP089291">
    <property type="protein sequence ID" value="UOF91312.1"/>
    <property type="molecule type" value="Genomic_DNA"/>
</dbReference>
<evidence type="ECO:0000313" key="10">
    <source>
        <dbReference type="Proteomes" id="UP000830167"/>
    </source>
</evidence>
<dbReference type="PANTHER" id="PTHR32322">
    <property type="entry name" value="INNER MEMBRANE TRANSPORTER"/>
    <property type="match status" value="1"/>
</dbReference>
<organism evidence="9 10">
    <name type="scientific">Fodinisporobacter ferrooxydans</name>
    <dbReference type="NCBI Taxonomy" id="2901836"/>
    <lineage>
        <taxon>Bacteria</taxon>
        <taxon>Bacillati</taxon>
        <taxon>Bacillota</taxon>
        <taxon>Bacilli</taxon>
        <taxon>Bacillales</taxon>
        <taxon>Alicyclobacillaceae</taxon>
        <taxon>Fodinisporobacter</taxon>
    </lineage>
</organism>
<protein>
    <submittedName>
        <fullName evidence="9">DMT family transporter</fullName>
    </submittedName>
</protein>
<evidence type="ECO:0000256" key="3">
    <source>
        <dbReference type="ARBA" id="ARBA00022475"/>
    </source>
</evidence>